<name>A0AAV3U5I1_9ALTE</name>
<dbReference type="AlphaFoldDB" id="A0AAV3U5I1"/>
<reference evidence="15" key="1">
    <citation type="journal article" date="2019" name="Int. J. Syst. Evol. Microbiol.">
        <title>The Global Catalogue of Microorganisms (GCM) 10K type strain sequencing project: providing services to taxonomists for standard genome sequencing and annotation.</title>
        <authorList>
            <consortium name="The Broad Institute Genomics Platform"/>
            <consortium name="The Broad Institute Genome Sequencing Center for Infectious Disease"/>
            <person name="Wu L."/>
            <person name="Ma J."/>
        </authorList>
    </citation>
    <scope>NUCLEOTIDE SEQUENCE [LARGE SCALE GENOMIC DNA]</scope>
    <source>
        <strain evidence="15">JCM 19134</strain>
    </source>
</reference>
<evidence type="ECO:0000256" key="4">
    <source>
        <dbReference type="ARBA" id="ARBA00022475"/>
    </source>
</evidence>
<evidence type="ECO:0000313" key="15">
    <source>
        <dbReference type="Proteomes" id="UP001409585"/>
    </source>
</evidence>
<dbReference type="Proteomes" id="UP001409585">
    <property type="component" value="Unassembled WGS sequence"/>
</dbReference>
<evidence type="ECO:0000256" key="9">
    <source>
        <dbReference type="ARBA" id="ARBA00023136"/>
    </source>
</evidence>
<feature type="domain" description="Type II secretion system protein GspC N-terminal" evidence="12">
    <location>
        <begin position="34"/>
        <end position="181"/>
    </location>
</feature>
<gene>
    <name evidence="14" type="ORF">GCM10025791_33390</name>
</gene>
<dbReference type="Gene3D" id="2.30.42.10">
    <property type="match status" value="1"/>
</dbReference>
<evidence type="ECO:0000259" key="13">
    <source>
        <dbReference type="Pfam" id="PF13180"/>
    </source>
</evidence>
<feature type="transmembrane region" description="Helical" evidence="11">
    <location>
        <begin position="31"/>
        <end position="51"/>
    </location>
</feature>
<proteinExistence type="inferred from homology"/>
<dbReference type="InterPro" id="IPR001639">
    <property type="entry name" value="T2SS_protein-GspC"/>
</dbReference>
<evidence type="ECO:0000256" key="3">
    <source>
        <dbReference type="ARBA" id="ARBA00022448"/>
    </source>
</evidence>
<keyword evidence="4" id="KW-1003">Cell membrane</keyword>
<comment type="subcellular location">
    <subcellularLocation>
        <location evidence="1">Cell inner membrane</location>
    </subcellularLocation>
</comment>
<dbReference type="InterPro" id="IPR036034">
    <property type="entry name" value="PDZ_sf"/>
</dbReference>
<dbReference type="GO" id="GO:0015627">
    <property type="term" value="C:type II protein secretion system complex"/>
    <property type="evidence" value="ECO:0007669"/>
    <property type="project" value="InterPro"/>
</dbReference>
<keyword evidence="9 11" id="KW-0472">Membrane</keyword>
<keyword evidence="8 11" id="KW-1133">Transmembrane helix</keyword>
<keyword evidence="6 11" id="KW-0812">Transmembrane</keyword>
<keyword evidence="7" id="KW-0653">Protein transport</keyword>
<evidence type="ECO:0000313" key="14">
    <source>
        <dbReference type="EMBL" id="GAA4950403.1"/>
    </source>
</evidence>
<sequence length="329" mass="35588">MNQPSNTASFSAKAQKWFNTPQNIVLVRNTLVVLLLLWACFTLARLFWVLMPSATLPEVPTATPYNAVLEGKPSAKLNVDVEPLLAAELFGPLDANAPEPEQLPQQQQLTVAGETSLNLTLRGVIKSSVPENSEAIIANGREEHVYRVGDKLPVGNRVRLVQVEADRVILENNGRNEALSLFDENAASVGSSNTYSGRSGANSAPIRSSAAPRIENSIDEDDDDAPNRSDSRTLQQMPKSLADVIKFSVARDGGDIIGYKIRPGRNRDAFNSLGLKANDIVTDINGIALTSSGSVTQVYREMRTATSASVTLLREGQSMQMNVDLASNQ</sequence>
<dbReference type="Pfam" id="PF11356">
    <property type="entry name" value="T2SSC"/>
    <property type="match status" value="1"/>
</dbReference>
<evidence type="ECO:0000256" key="10">
    <source>
        <dbReference type="SAM" id="MobiDB-lite"/>
    </source>
</evidence>
<dbReference type="Pfam" id="PF13180">
    <property type="entry name" value="PDZ_2"/>
    <property type="match status" value="1"/>
</dbReference>
<evidence type="ECO:0000256" key="11">
    <source>
        <dbReference type="SAM" id="Phobius"/>
    </source>
</evidence>
<dbReference type="InterPro" id="IPR024961">
    <property type="entry name" value="T2SS_GspC_N"/>
</dbReference>
<evidence type="ECO:0000256" key="1">
    <source>
        <dbReference type="ARBA" id="ARBA00004533"/>
    </source>
</evidence>
<dbReference type="InterPro" id="IPR001478">
    <property type="entry name" value="PDZ"/>
</dbReference>
<comment type="similarity">
    <text evidence="2">Belongs to the GSP C family.</text>
</comment>
<evidence type="ECO:0000259" key="12">
    <source>
        <dbReference type="Pfam" id="PF11356"/>
    </source>
</evidence>
<dbReference type="NCBIfam" id="TIGR01713">
    <property type="entry name" value="typeII_sec_gspC"/>
    <property type="match status" value="1"/>
</dbReference>
<accession>A0AAV3U5I1</accession>
<comment type="caution">
    <text evidence="14">The sequence shown here is derived from an EMBL/GenBank/DDBJ whole genome shotgun (WGS) entry which is preliminary data.</text>
</comment>
<evidence type="ECO:0000256" key="2">
    <source>
        <dbReference type="ARBA" id="ARBA00007986"/>
    </source>
</evidence>
<evidence type="ECO:0000256" key="7">
    <source>
        <dbReference type="ARBA" id="ARBA00022927"/>
    </source>
</evidence>
<dbReference type="EMBL" id="BAABLX010000028">
    <property type="protein sequence ID" value="GAA4950403.1"/>
    <property type="molecule type" value="Genomic_DNA"/>
</dbReference>
<evidence type="ECO:0000256" key="5">
    <source>
        <dbReference type="ARBA" id="ARBA00022519"/>
    </source>
</evidence>
<keyword evidence="5" id="KW-0997">Cell inner membrane</keyword>
<dbReference type="SUPFAM" id="SSF50156">
    <property type="entry name" value="PDZ domain-like"/>
    <property type="match status" value="1"/>
</dbReference>
<evidence type="ECO:0000256" key="8">
    <source>
        <dbReference type="ARBA" id="ARBA00022989"/>
    </source>
</evidence>
<dbReference type="GO" id="GO:0005886">
    <property type="term" value="C:plasma membrane"/>
    <property type="evidence" value="ECO:0007669"/>
    <property type="project" value="UniProtKB-SubCell"/>
</dbReference>
<feature type="region of interest" description="Disordered" evidence="10">
    <location>
        <begin position="190"/>
        <end position="237"/>
    </location>
</feature>
<keyword evidence="3" id="KW-0813">Transport</keyword>
<dbReference type="GO" id="GO:0015628">
    <property type="term" value="P:protein secretion by the type II secretion system"/>
    <property type="evidence" value="ECO:0007669"/>
    <property type="project" value="InterPro"/>
</dbReference>
<feature type="compositionally biased region" description="Polar residues" evidence="10">
    <location>
        <begin position="190"/>
        <end position="206"/>
    </location>
</feature>
<dbReference type="Gene3D" id="2.30.30.830">
    <property type="match status" value="1"/>
</dbReference>
<organism evidence="14 15">
    <name type="scientific">Halioxenophilus aromaticivorans</name>
    <dbReference type="NCBI Taxonomy" id="1306992"/>
    <lineage>
        <taxon>Bacteria</taxon>
        <taxon>Pseudomonadati</taxon>
        <taxon>Pseudomonadota</taxon>
        <taxon>Gammaproteobacteria</taxon>
        <taxon>Alteromonadales</taxon>
        <taxon>Alteromonadaceae</taxon>
        <taxon>Halioxenophilus</taxon>
    </lineage>
</organism>
<feature type="domain" description="PDZ" evidence="13">
    <location>
        <begin position="266"/>
        <end position="325"/>
    </location>
</feature>
<evidence type="ECO:0000256" key="6">
    <source>
        <dbReference type="ARBA" id="ARBA00022692"/>
    </source>
</evidence>
<dbReference type="RefSeq" id="WP_345424932.1">
    <property type="nucleotide sequence ID" value="NZ_AP031496.1"/>
</dbReference>
<evidence type="ECO:0008006" key="16">
    <source>
        <dbReference type="Google" id="ProtNLM"/>
    </source>
</evidence>
<keyword evidence="15" id="KW-1185">Reference proteome</keyword>
<protein>
    <recommendedName>
        <fullName evidence="16">Type II secretion system protein GspC</fullName>
    </recommendedName>
</protein>